<dbReference type="Gene3D" id="3.40.190.10">
    <property type="entry name" value="Periplasmic binding protein-like II"/>
    <property type="match status" value="2"/>
</dbReference>
<dbReference type="GO" id="GO:0003700">
    <property type="term" value="F:DNA-binding transcription factor activity"/>
    <property type="evidence" value="ECO:0007669"/>
    <property type="project" value="InterPro"/>
</dbReference>
<keyword evidence="5" id="KW-0812">Transmembrane</keyword>
<dbReference type="SUPFAM" id="SSF53850">
    <property type="entry name" value="Periplasmic binding protein-like II"/>
    <property type="match status" value="1"/>
</dbReference>
<dbReference type="InterPro" id="IPR000847">
    <property type="entry name" value="LysR_HTH_N"/>
</dbReference>
<organism evidence="7 8">
    <name type="scientific">Falsochrobactrum shanghaiense</name>
    <dbReference type="NCBI Taxonomy" id="2201899"/>
    <lineage>
        <taxon>Bacteria</taxon>
        <taxon>Pseudomonadati</taxon>
        <taxon>Pseudomonadota</taxon>
        <taxon>Alphaproteobacteria</taxon>
        <taxon>Hyphomicrobiales</taxon>
        <taxon>Brucellaceae</taxon>
        <taxon>Falsochrobactrum</taxon>
    </lineage>
</organism>
<evidence type="ECO:0000256" key="3">
    <source>
        <dbReference type="ARBA" id="ARBA00023125"/>
    </source>
</evidence>
<dbReference type="Pfam" id="PF03466">
    <property type="entry name" value="LysR_substrate"/>
    <property type="match status" value="1"/>
</dbReference>
<keyword evidence="2" id="KW-0805">Transcription regulation</keyword>
<dbReference type="GO" id="GO:0043565">
    <property type="term" value="F:sequence-specific DNA binding"/>
    <property type="evidence" value="ECO:0007669"/>
    <property type="project" value="TreeGrafter"/>
</dbReference>
<evidence type="ECO:0000256" key="5">
    <source>
        <dbReference type="SAM" id="Phobius"/>
    </source>
</evidence>
<keyword evidence="4" id="KW-0804">Transcription</keyword>
<dbReference type="PANTHER" id="PTHR30537">
    <property type="entry name" value="HTH-TYPE TRANSCRIPTIONAL REGULATOR"/>
    <property type="match status" value="1"/>
</dbReference>
<feature type="domain" description="HTH lysR-type" evidence="6">
    <location>
        <begin position="11"/>
        <end position="68"/>
    </location>
</feature>
<evidence type="ECO:0000313" key="7">
    <source>
        <dbReference type="EMBL" id="PWL18471.1"/>
    </source>
</evidence>
<dbReference type="InterPro" id="IPR036390">
    <property type="entry name" value="WH_DNA-bd_sf"/>
</dbReference>
<dbReference type="RefSeq" id="WP_109705371.1">
    <property type="nucleotide sequence ID" value="NZ_QGDB01000002.1"/>
</dbReference>
<dbReference type="PROSITE" id="PS50931">
    <property type="entry name" value="HTH_LYSR"/>
    <property type="match status" value="1"/>
</dbReference>
<keyword evidence="3" id="KW-0238">DNA-binding</keyword>
<accession>A0A316JB46</accession>
<name>A0A316JB46_9HYPH</name>
<dbReference type="InterPro" id="IPR036388">
    <property type="entry name" value="WH-like_DNA-bd_sf"/>
</dbReference>
<proteinExistence type="inferred from homology"/>
<gene>
    <name evidence="7" type="ORF">DKP76_05065</name>
</gene>
<feature type="transmembrane region" description="Helical" evidence="5">
    <location>
        <begin position="220"/>
        <end position="239"/>
    </location>
</feature>
<dbReference type="PANTHER" id="PTHR30537:SF26">
    <property type="entry name" value="GLYCINE CLEAVAGE SYSTEM TRANSCRIPTIONAL ACTIVATOR"/>
    <property type="match status" value="1"/>
</dbReference>
<keyword evidence="8" id="KW-1185">Reference proteome</keyword>
<protein>
    <submittedName>
        <fullName evidence="7">LysR family transcriptional regulator</fullName>
    </submittedName>
</protein>
<dbReference type="InterPro" id="IPR005119">
    <property type="entry name" value="LysR_subst-bd"/>
</dbReference>
<dbReference type="EMBL" id="QGDB01000002">
    <property type="protein sequence ID" value="PWL18471.1"/>
    <property type="molecule type" value="Genomic_DNA"/>
</dbReference>
<keyword evidence="5" id="KW-1133">Transmembrane helix</keyword>
<keyword evidence="5" id="KW-0472">Membrane</keyword>
<dbReference type="SUPFAM" id="SSF46785">
    <property type="entry name" value="Winged helix' DNA-binding domain"/>
    <property type="match status" value="1"/>
</dbReference>
<comment type="caution">
    <text evidence="7">The sequence shown here is derived from an EMBL/GenBank/DDBJ whole genome shotgun (WGS) entry which is preliminary data.</text>
</comment>
<dbReference type="InterPro" id="IPR058163">
    <property type="entry name" value="LysR-type_TF_proteobact-type"/>
</dbReference>
<evidence type="ECO:0000313" key="8">
    <source>
        <dbReference type="Proteomes" id="UP000245865"/>
    </source>
</evidence>
<feature type="transmembrane region" description="Helical" evidence="5">
    <location>
        <begin position="251"/>
        <end position="274"/>
    </location>
</feature>
<sequence length="294" mass="31547">MPINPPLRNVLHLNALRAFEGAARLGSFAQAANELRVTPGAIAAQIKNLESEYGAALFQRHAQGVRLTPLGENVRQEFTAAFDALEAAARNLRRQAAPRSVHIVALPSLAALWLGPRLPELSRLLGDIDISVTAADEPPNLKRSPFDLCLFYTDRIETGQQPVLNEELLPVCIPSIASGLREPGDLAKVRCIADVVWDDWNVWASAAMPDRSFTPQGPGFSLYSIAVQQALLGAGVLIGRRSLVQQHLDSGALVAPFGSAAAVSLGLTMALWMLPQSKDSNAVIAVANALRRMA</sequence>
<reference evidence="7 8" key="1">
    <citation type="submission" date="2018-05" db="EMBL/GenBank/DDBJ databases">
        <title>Comparative genomic sequence analysis between strain HN4 and CCM 8460T (Falsochrobactrum ovis) will provide more evidence to prove that HN4 is a new species of Falsochrobactrum.</title>
        <authorList>
            <person name="Lyu W."/>
            <person name="Sun L."/>
            <person name="Yao L."/>
        </authorList>
    </citation>
    <scope>NUCLEOTIDE SEQUENCE [LARGE SCALE GENOMIC DNA]</scope>
    <source>
        <strain evidence="7 8">HN4</strain>
    </source>
</reference>
<evidence type="ECO:0000256" key="2">
    <source>
        <dbReference type="ARBA" id="ARBA00023015"/>
    </source>
</evidence>
<dbReference type="Proteomes" id="UP000245865">
    <property type="component" value="Unassembled WGS sequence"/>
</dbReference>
<dbReference type="OrthoDB" id="9793571at2"/>
<dbReference type="Gene3D" id="1.10.10.10">
    <property type="entry name" value="Winged helix-like DNA-binding domain superfamily/Winged helix DNA-binding domain"/>
    <property type="match status" value="1"/>
</dbReference>
<dbReference type="AlphaFoldDB" id="A0A316JB46"/>
<evidence type="ECO:0000259" key="6">
    <source>
        <dbReference type="PROSITE" id="PS50931"/>
    </source>
</evidence>
<evidence type="ECO:0000256" key="1">
    <source>
        <dbReference type="ARBA" id="ARBA00009437"/>
    </source>
</evidence>
<dbReference type="Pfam" id="PF00126">
    <property type="entry name" value="HTH_1"/>
    <property type="match status" value="1"/>
</dbReference>
<dbReference type="GO" id="GO:0006351">
    <property type="term" value="P:DNA-templated transcription"/>
    <property type="evidence" value="ECO:0007669"/>
    <property type="project" value="TreeGrafter"/>
</dbReference>
<comment type="similarity">
    <text evidence="1">Belongs to the LysR transcriptional regulatory family.</text>
</comment>
<dbReference type="PRINTS" id="PR00039">
    <property type="entry name" value="HTHLYSR"/>
</dbReference>
<evidence type="ECO:0000256" key="4">
    <source>
        <dbReference type="ARBA" id="ARBA00023163"/>
    </source>
</evidence>